<name>A0A9D4FHJ8_DREPO</name>
<accession>A0A9D4FHJ8</accession>
<dbReference type="EMBL" id="JAIWYP010000007">
    <property type="protein sequence ID" value="KAH3796766.1"/>
    <property type="molecule type" value="Genomic_DNA"/>
</dbReference>
<evidence type="ECO:0000313" key="1">
    <source>
        <dbReference type="EMBL" id="KAH3796766.1"/>
    </source>
</evidence>
<organism evidence="1 2">
    <name type="scientific">Dreissena polymorpha</name>
    <name type="common">Zebra mussel</name>
    <name type="synonym">Mytilus polymorpha</name>
    <dbReference type="NCBI Taxonomy" id="45954"/>
    <lineage>
        <taxon>Eukaryota</taxon>
        <taxon>Metazoa</taxon>
        <taxon>Spiralia</taxon>
        <taxon>Lophotrochozoa</taxon>
        <taxon>Mollusca</taxon>
        <taxon>Bivalvia</taxon>
        <taxon>Autobranchia</taxon>
        <taxon>Heteroconchia</taxon>
        <taxon>Euheterodonta</taxon>
        <taxon>Imparidentia</taxon>
        <taxon>Neoheterodontei</taxon>
        <taxon>Myida</taxon>
        <taxon>Dreissenoidea</taxon>
        <taxon>Dreissenidae</taxon>
        <taxon>Dreissena</taxon>
    </lineage>
</organism>
<dbReference type="AlphaFoldDB" id="A0A9D4FHJ8"/>
<reference evidence="1" key="1">
    <citation type="journal article" date="2019" name="bioRxiv">
        <title>The Genome of the Zebra Mussel, Dreissena polymorpha: A Resource for Invasive Species Research.</title>
        <authorList>
            <person name="McCartney M.A."/>
            <person name="Auch B."/>
            <person name="Kono T."/>
            <person name="Mallez S."/>
            <person name="Zhang Y."/>
            <person name="Obille A."/>
            <person name="Becker A."/>
            <person name="Abrahante J.E."/>
            <person name="Garbe J."/>
            <person name="Badalamenti J.P."/>
            <person name="Herman A."/>
            <person name="Mangelson H."/>
            <person name="Liachko I."/>
            <person name="Sullivan S."/>
            <person name="Sone E.D."/>
            <person name="Koren S."/>
            <person name="Silverstein K.A.T."/>
            <person name="Beckman K.B."/>
            <person name="Gohl D.M."/>
        </authorList>
    </citation>
    <scope>NUCLEOTIDE SEQUENCE</scope>
    <source>
        <strain evidence="1">Duluth1</strain>
        <tissue evidence="1">Whole animal</tissue>
    </source>
</reference>
<sequence length="121" mass="13676">MVLLGKPEYPKETPNVWYVGNKPSSHASQSLIVSGSPSQDARELSTCITRQPKICHYSKRIHLLPPIPQDLFSSAYRGQAFFDQDFHMSFISIISIICLVPRSPITILLQLPYCTVVFRVL</sequence>
<evidence type="ECO:0000313" key="2">
    <source>
        <dbReference type="Proteomes" id="UP000828390"/>
    </source>
</evidence>
<gene>
    <name evidence="1" type="ORF">DPMN_150337</name>
</gene>
<proteinExistence type="predicted"/>
<comment type="caution">
    <text evidence="1">The sequence shown here is derived from an EMBL/GenBank/DDBJ whole genome shotgun (WGS) entry which is preliminary data.</text>
</comment>
<dbReference type="Proteomes" id="UP000828390">
    <property type="component" value="Unassembled WGS sequence"/>
</dbReference>
<reference evidence="1" key="2">
    <citation type="submission" date="2020-11" db="EMBL/GenBank/DDBJ databases">
        <authorList>
            <person name="McCartney M.A."/>
            <person name="Auch B."/>
            <person name="Kono T."/>
            <person name="Mallez S."/>
            <person name="Becker A."/>
            <person name="Gohl D.M."/>
            <person name="Silverstein K.A.T."/>
            <person name="Koren S."/>
            <person name="Bechman K.B."/>
            <person name="Herman A."/>
            <person name="Abrahante J.E."/>
            <person name="Garbe J."/>
        </authorList>
    </citation>
    <scope>NUCLEOTIDE SEQUENCE</scope>
    <source>
        <strain evidence="1">Duluth1</strain>
        <tissue evidence="1">Whole animal</tissue>
    </source>
</reference>
<keyword evidence="2" id="KW-1185">Reference proteome</keyword>
<protein>
    <submittedName>
        <fullName evidence="1">Uncharacterized protein</fullName>
    </submittedName>
</protein>